<accession>W3XKS5</accession>
<sequence>MRKMRATRDHCDISSQNPCSRCAVHGTKCELQTDRLQSTLDEAGNWGMPAPSEAPGSQGGSVDGTGGGVDEQASGSGPVGAMNQSEPDPGHELRGHRHRDPGIGFSGWETYGSRNRPIEPADPQVLRYERRNDPTRTGAAAPQVHEVIYNYQALTACSDVMSLLILHTDLEEHQVSKGLQAGQRDPKTKALEISSWELQVNQSV</sequence>
<evidence type="ECO:0000313" key="2">
    <source>
        <dbReference type="EMBL" id="ETS85831.1"/>
    </source>
</evidence>
<evidence type="ECO:0000256" key="1">
    <source>
        <dbReference type="SAM" id="MobiDB-lite"/>
    </source>
</evidence>
<feature type="region of interest" description="Disordered" evidence="1">
    <location>
        <begin position="41"/>
        <end position="121"/>
    </location>
</feature>
<name>W3XKS5_PESFW</name>
<dbReference type="HOGENOM" id="CLU_1343674_0_0_1"/>
<gene>
    <name evidence="2" type="ORF">PFICI_03856</name>
</gene>
<keyword evidence="3" id="KW-1185">Reference proteome</keyword>
<dbReference type="KEGG" id="pfy:PFICI_03856"/>
<dbReference type="EMBL" id="KI912110">
    <property type="protein sequence ID" value="ETS85831.1"/>
    <property type="molecule type" value="Genomic_DNA"/>
</dbReference>
<dbReference type="InParanoid" id="W3XKS5"/>
<dbReference type="GeneID" id="19268869"/>
<dbReference type="AlphaFoldDB" id="W3XKS5"/>
<proteinExistence type="predicted"/>
<feature type="compositionally biased region" description="Gly residues" evidence="1">
    <location>
        <begin position="57"/>
        <end position="69"/>
    </location>
</feature>
<evidence type="ECO:0000313" key="3">
    <source>
        <dbReference type="Proteomes" id="UP000030651"/>
    </source>
</evidence>
<dbReference type="RefSeq" id="XP_007830628.1">
    <property type="nucleotide sequence ID" value="XM_007832437.1"/>
</dbReference>
<reference evidence="3" key="1">
    <citation type="journal article" date="2015" name="BMC Genomics">
        <title>Genomic and transcriptomic analysis of the endophytic fungus Pestalotiopsis fici reveals its lifestyle and high potential for synthesis of natural products.</title>
        <authorList>
            <person name="Wang X."/>
            <person name="Zhang X."/>
            <person name="Liu L."/>
            <person name="Xiang M."/>
            <person name="Wang W."/>
            <person name="Sun X."/>
            <person name="Che Y."/>
            <person name="Guo L."/>
            <person name="Liu G."/>
            <person name="Guo L."/>
            <person name="Wang C."/>
            <person name="Yin W.B."/>
            <person name="Stadler M."/>
            <person name="Zhang X."/>
            <person name="Liu X."/>
        </authorList>
    </citation>
    <scope>NUCLEOTIDE SEQUENCE [LARGE SCALE GENOMIC DNA]</scope>
    <source>
        <strain evidence="3">W106-1 / CGMCC3.15140</strain>
    </source>
</reference>
<protein>
    <submittedName>
        <fullName evidence="2">Uncharacterized protein</fullName>
    </submittedName>
</protein>
<organism evidence="2 3">
    <name type="scientific">Pestalotiopsis fici (strain W106-1 / CGMCC3.15140)</name>
    <dbReference type="NCBI Taxonomy" id="1229662"/>
    <lineage>
        <taxon>Eukaryota</taxon>
        <taxon>Fungi</taxon>
        <taxon>Dikarya</taxon>
        <taxon>Ascomycota</taxon>
        <taxon>Pezizomycotina</taxon>
        <taxon>Sordariomycetes</taxon>
        <taxon>Xylariomycetidae</taxon>
        <taxon>Amphisphaeriales</taxon>
        <taxon>Sporocadaceae</taxon>
        <taxon>Pestalotiopsis</taxon>
    </lineage>
</organism>
<dbReference type="Proteomes" id="UP000030651">
    <property type="component" value="Unassembled WGS sequence"/>
</dbReference>